<accession>A0A2T3A4M1</accession>
<gene>
    <name evidence="1" type="ORF">BD289DRAFT_370822</name>
</gene>
<dbReference type="EMBL" id="KZ678471">
    <property type="protein sequence ID" value="PSR82752.1"/>
    <property type="molecule type" value="Genomic_DNA"/>
</dbReference>
<proteinExistence type="predicted"/>
<dbReference type="InParanoid" id="A0A2T3A4M1"/>
<dbReference type="AlphaFoldDB" id="A0A2T3A4M1"/>
<organism evidence="1 2">
    <name type="scientific">Coniella lustricola</name>
    <dbReference type="NCBI Taxonomy" id="2025994"/>
    <lineage>
        <taxon>Eukaryota</taxon>
        <taxon>Fungi</taxon>
        <taxon>Dikarya</taxon>
        <taxon>Ascomycota</taxon>
        <taxon>Pezizomycotina</taxon>
        <taxon>Sordariomycetes</taxon>
        <taxon>Sordariomycetidae</taxon>
        <taxon>Diaporthales</taxon>
        <taxon>Schizoparmaceae</taxon>
        <taxon>Coniella</taxon>
    </lineage>
</organism>
<evidence type="ECO:0000313" key="2">
    <source>
        <dbReference type="Proteomes" id="UP000241462"/>
    </source>
</evidence>
<dbReference type="Proteomes" id="UP000241462">
    <property type="component" value="Unassembled WGS sequence"/>
</dbReference>
<keyword evidence="2" id="KW-1185">Reference proteome</keyword>
<protein>
    <submittedName>
        <fullName evidence="1">Uncharacterized protein</fullName>
    </submittedName>
</protein>
<name>A0A2T3A4M1_9PEZI</name>
<evidence type="ECO:0000313" key="1">
    <source>
        <dbReference type="EMBL" id="PSR82752.1"/>
    </source>
</evidence>
<feature type="non-terminal residue" evidence="1">
    <location>
        <position position="1"/>
    </location>
</feature>
<dbReference type="OrthoDB" id="4572647at2759"/>
<reference evidence="1 2" key="1">
    <citation type="journal article" date="2018" name="Mycol. Prog.">
        <title>Coniella lustricola, a new species from submerged detritus.</title>
        <authorList>
            <person name="Raudabaugh D.B."/>
            <person name="Iturriaga T."/>
            <person name="Carver A."/>
            <person name="Mondo S."/>
            <person name="Pangilinan J."/>
            <person name="Lipzen A."/>
            <person name="He G."/>
            <person name="Amirebrahimi M."/>
            <person name="Grigoriev I.V."/>
            <person name="Miller A.N."/>
        </authorList>
    </citation>
    <scope>NUCLEOTIDE SEQUENCE [LARGE SCALE GENOMIC DNA]</scope>
    <source>
        <strain evidence="1 2">B22-T-1</strain>
    </source>
</reference>
<sequence>YISDARLVHYEPEIRAYIAQGAKDLSSIMLRPSSAELLQRTMTSPVACTSVVTGIVWFLMSSAVERDQGFVEGSFICRDPHKRLASYFQLIGVSRISSHLKRHSGPGCTGGIDLVACSEVPPLPYGHRHILFIAIEGNRFRESCLFLKPERHGVASLSDKFFHVASWTRSMVNRCLGLESSRVDGPMRKERIPTQLVQRFGELVSYDTEGPKVLAEVGCHNAGEGIACMHAYLSQRVKDLDFDKDHALSPFCAFLELLESTYDFVAVRFGNEVFIDLMADVSIASTKVSV</sequence>